<dbReference type="AlphaFoldDB" id="A0A0F9KGL9"/>
<reference evidence="1" key="1">
    <citation type="journal article" date="2015" name="Nature">
        <title>Complex archaea that bridge the gap between prokaryotes and eukaryotes.</title>
        <authorList>
            <person name="Spang A."/>
            <person name="Saw J.H."/>
            <person name="Jorgensen S.L."/>
            <person name="Zaremba-Niedzwiedzka K."/>
            <person name="Martijn J."/>
            <person name="Lind A.E."/>
            <person name="van Eijk R."/>
            <person name="Schleper C."/>
            <person name="Guy L."/>
            <person name="Ettema T.J."/>
        </authorList>
    </citation>
    <scope>NUCLEOTIDE SEQUENCE</scope>
</reference>
<name>A0A0F9KGL9_9ZZZZ</name>
<dbReference type="EMBL" id="LAZR01008077">
    <property type="protein sequence ID" value="KKM81093.1"/>
    <property type="molecule type" value="Genomic_DNA"/>
</dbReference>
<proteinExistence type="predicted"/>
<comment type="caution">
    <text evidence="1">The sequence shown here is derived from an EMBL/GenBank/DDBJ whole genome shotgun (WGS) entry which is preliminary data.</text>
</comment>
<organism evidence="1">
    <name type="scientific">marine sediment metagenome</name>
    <dbReference type="NCBI Taxonomy" id="412755"/>
    <lineage>
        <taxon>unclassified sequences</taxon>
        <taxon>metagenomes</taxon>
        <taxon>ecological metagenomes</taxon>
    </lineage>
</organism>
<gene>
    <name evidence="1" type="ORF">LCGC14_1333220</name>
</gene>
<sequence length="69" mass="7580">MTTAPKWYVVVDAHVPDEQNPNKSCTYVMRVLDRGVLVRVVDWSLGSLSVALEFLPGACLVDFGIEEAA</sequence>
<evidence type="ECO:0000313" key="1">
    <source>
        <dbReference type="EMBL" id="KKM81093.1"/>
    </source>
</evidence>
<protein>
    <submittedName>
        <fullName evidence="1">Uncharacterized protein</fullName>
    </submittedName>
</protein>
<accession>A0A0F9KGL9</accession>